<dbReference type="SUPFAM" id="SSF52047">
    <property type="entry name" value="RNI-like"/>
    <property type="match status" value="1"/>
</dbReference>
<evidence type="ECO:0000313" key="2">
    <source>
        <dbReference type="Proteomes" id="UP000198287"/>
    </source>
</evidence>
<dbReference type="Gene3D" id="3.80.10.10">
    <property type="entry name" value="Ribonuclease Inhibitor"/>
    <property type="match status" value="1"/>
</dbReference>
<evidence type="ECO:0000313" key="1">
    <source>
        <dbReference type="EMBL" id="OXA47391.1"/>
    </source>
</evidence>
<organism evidence="1 2">
    <name type="scientific">Folsomia candida</name>
    <name type="common">Springtail</name>
    <dbReference type="NCBI Taxonomy" id="158441"/>
    <lineage>
        <taxon>Eukaryota</taxon>
        <taxon>Metazoa</taxon>
        <taxon>Ecdysozoa</taxon>
        <taxon>Arthropoda</taxon>
        <taxon>Hexapoda</taxon>
        <taxon>Collembola</taxon>
        <taxon>Entomobryomorpha</taxon>
        <taxon>Isotomoidea</taxon>
        <taxon>Isotomidae</taxon>
        <taxon>Proisotominae</taxon>
        <taxon>Folsomia</taxon>
    </lineage>
</organism>
<dbReference type="InterPro" id="IPR032675">
    <property type="entry name" value="LRR_dom_sf"/>
</dbReference>
<dbReference type="EMBL" id="LNIX01000013">
    <property type="protein sequence ID" value="OXA47391.1"/>
    <property type="molecule type" value="Genomic_DNA"/>
</dbReference>
<keyword evidence="2" id="KW-1185">Reference proteome</keyword>
<sequence>MQTEVDQAATQLENFDLVDDIDVDVATKALLNPLILHKVLRSLDVPTLKSVRLVCTLWADVGATYLGKKGCLAIVSCRDVSTPVSIKCEQQLILSNHDLAKSIRLIYNRYCDCIVICTCSYLTCLPSNLVRILPEISDKLETFEFCGVMAFGPLQELWSTYDFPNLTHIYIDAEGDEFDKMATPSKMPQFLLLPNLKVFTLHMSPNCSNDLPRAMMSIMCQNLVNLAPNLEEVDLTAGFYLDLAICEKLKKLRFHYYPWGFEIDISKVEKMLESCRNSVENLSLEYLGWSYDYPVELNFHFPNLTHLGLLAADVYFIKNSLNITNLPKLTRLSIETNSTEFHDDVDLDSVRDISALLEGYHSRHGGITSLDIRCAHHPQFNNVDEQAPRILVYLFPAVKELKLNLRVEFQSDYDQYFLSLVETMRSFNDWELTCGQVQFDIATSYRTPATIYDHEFGSLLVIAVLGGVTGWRGLSNTSLQFTGHRRDRHRHAEFRLLDEMRDALLSCRAARSVTIAGFLMDQETKDNFQTFIRENNLPISVRD</sequence>
<dbReference type="Proteomes" id="UP000198287">
    <property type="component" value="Unassembled WGS sequence"/>
</dbReference>
<comment type="caution">
    <text evidence="1">The sequence shown here is derived from an EMBL/GenBank/DDBJ whole genome shotgun (WGS) entry which is preliminary data.</text>
</comment>
<gene>
    <name evidence="1" type="ORF">Fcan01_18019</name>
</gene>
<protein>
    <recommendedName>
        <fullName evidence="3">F-box domain-containing protein</fullName>
    </recommendedName>
</protein>
<evidence type="ECO:0008006" key="3">
    <source>
        <dbReference type="Google" id="ProtNLM"/>
    </source>
</evidence>
<dbReference type="AlphaFoldDB" id="A0A226DRR7"/>
<proteinExistence type="predicted"/>
<dbReference type="OrthoDB" id="3140657at2759"/>
<name>A0A226DRR7_FOLCA</name>
<reference evidence="1 2" key="1">
    <citation type="submission" date="2015-12" db="EMBL/GenBank/DDBJ databases">
        <title>The genome of Folsomia candida.</title>
        <authorList>
            <person name="Faddeeva A."/>
            <person name="Derks M.F."/>
            <person name="Anvar Y."/>
            <person name="Smit S."/>
            <person name="Van Straalen N."/>
            <person name="Roelofs D."/>
        </authorList>
    </citation>
    <scope>NUCLEOTIDE SEQUENCE [LARGE SCALE GENOMIC DNA]</scope>
    <source>
        <strain evidence="1 2">VU population</strain>
        <tissue evidence="1">Whole body</tissue>
    </source>
</reference>
<accession>A0A226DRR7</accession>